<evidence type="ECO:0000313" key="2">
    <source>
        <dbReference type="EMBL" id="GBN61171.1"/>
    </source>
</evidence>
<evidence type="ECO:0000313" key="3">
    <source>
        <dbReference type="Proteomes" id="UP000499080"/>
    </source>
</evidence>
<gene>
    <name evidence="2" type="ORF">AVEN_11216_1</name>
</gene>
<proteinExistence type="predicted"/>
<protein>
    <submittedName>
        <fullName evidence="2">Uncharacterized protein</fullName>
    </submittedName>
</protein>
<evidence type="ECO:0000256" key="1">
    <source>
        <dbReference type="SAM" id="MobiDB-lite"/>
    </source>
</evidence>
<reference evidence="2 3" key="1">
    <citation type="journal article" date="2019" name="Sci. Rep.">
        <title>Orb-weaving spider Araneus ventricosus genome elucidates the spidroin gene catalogue.</title>
        <authorList>
            <person name="Kono N."/>
            <person name="Nakamura H."/>
            <person name="Ohtoshi R."/>
            <person name="Moran D.A.P."/>
            <person name="Shinohara A."/>
            <person name="Yoshida Y."/>
            <person name="Fujiwara M."/>
            <person name="Mori M."/>
            <person name="Tomita M."/>
            <person name="Arakawa K."/>
        </authorList>
    </citation>
    <scope>NUCLEOTIDE SEQUENCE [LARGE SCALE GENOMIC DNA]</scope>
</reference>
<sequence length="179" mass="20419">MKDLDAATEKIQLEILDSSLHSYKIRKIPATQNISWWNQSLEIKKKELNALRRRVKKSTGETREHYQKVYSKKRAIYKKEILHAKRSSWKGFCSKSSSPYGSPHKSTKPANPPSEIFNMLGNPLNGNAKAFAGKMLQQLYPEASGEQTDISFTPSFSEARFSKIEIDNILKRFAKSKAP</sequence>
<dbReference type="OrthoDB" id="6781244at2759"/>
<name>A0A4Y2QCR3_ARAVE</name>
<accession>A0A4Y2QCR3</accession>
<feature type="region of interest" description="Disordered" evidence="1">
    <location>
        <begin position="91"/>
        <end position="111"/>
    </location>
</feature>
<organism evidence="2 3">
    <name type="scientific">Araneus ventricosus</name>
    <name type="common">Orbweaver spider</name>
    <name type="synonym">Epeira ventricosa</name>
    <dbReference type="NCBI Taxonomy" id="182803"/>
    <lineage>
        <taxon>Eukaryota</taxon>
        <taxon>Metazoa</taxon>
        <taxon>Ecdysozoa</taxon>
        <taxon>Arthropoda</taxon>
        <taxon>Chelicerata</taxon>
        <taxon>Arachnida</taxon>
        <taxon>Araneae</taxon>
        <taxon>Araneomorphae</taxon>
        <taxon>Entelegynae</taxon>
        <taxon>Araneoidea</taxon>
        <taxon>Araneidae</taxon>
        <taxon>Araneus</taxon>
    </lineage>
</organism>
<comment type="caution">
    <text evidence="2">The sequence shown here is derived from an EMBL/GenBank/DDBJ whole genome shotgun (WGS) entry which is preliminary data.</text>
</comment>
<keyword evidence="3" id="KW-1185">Reference proteome</keyword>
<dbReference type="EMBL" id="BGPR01013560">
    <property type="protein sequence ID" value="GBN61171.1"/>
    <property type="molecule type" value="Genomic_DNA"/>
</dbReference>
<dbReference type="Proteomes" id="UP000499080">
    <property type="component" value="Unassembled WGS sequence"/>
</dbReference>
<dbReference type="AlphaFoldDB" id="A0A4Y2QCR3"/>